<accession>A0A7D5M3X2</accession>
<dbReference type="EMBL" id="CP026995">
    <property type="protein sequence ID" value="QLH06514.1"/>
    <property type="molecule type" value="Genomic_DNA"/>
</dbReference>
<keyword evidence="1" id="KW-1133">Transmembrane helix</keyword>
<dbReference type="RefSeq" id="WP_179372596.1">
    <property type="nucleotide sequence ID" value="NZ_CP026995.1"/>
</dbReference>
<keyword evidence="1" id="KW-0472">Membrane</keyword>
<evidence type="ECO:0000313" key="3">
    <source>
        <dbReference type="Proteomes" id="UP000509478"/>
    </source>
</evidence>
<sequence length="84" mass="9779">MKSRFLIITMILIQFVIPIHAQYMENVNSQKNESLGECIGGWGMCPEQQLAQRIENDQKNVLFVLVIGIPFLGMIVFLLWRKRK</sequence>
<reference evidence="2 3" key="1">
    <citation type="submission" date="2018-02" db="EMBL/GenBank/DDBJ databases">
        <title>Complete genome of Nitrosopumilus ureaphilus PS0.</title>
        <authorList>
            <person name="Qin W."/>
            <person name="Zheng Y."/>
            <person name="Stahl D.A."/>
        </authorList>
    </citation>
    <scope>NUCLEOTIDE SEQUENCE [LARGE SCALE GENOMIC DNA]</scope>
    <source>
        <strain evidence="2 3">PS0</strain>
    </source>
</reference>
<dbReference type="Proteomes" id="UP000509478">
    <property type="component" value="Chromosome"/>
</dbReference>
<dbReference type="KEGG" id="nue:C5F50_05080"/>
<evidence type="ECO:0000256" key="1">
    <source>
        <dbReference type="SAM" id="Phobius"/>
    </source>
</evidence>
<feature type="transmembrane region" description="Helical" evidence="1">
    <location>
        <begin position="61"/>
        <end position="80"/>
    </location>
</feature>
<dbReference type="AlphaFoldDB" id="A0A7D5M3X2"/>
<name>A0A7D5M3X2_9ARCH</name>
<keyword evidence="1" id="KW-0812">Transmembrane</keyword>
<evidence type="ECO:0000313" key="2">
    <source>
        <dbReference type="EMBL" id="QLH06514.1"/>
    </source>
</evidence>
<gene>
    <name evidence="2" type="ORF">C5F50_05080</name>
</gene>
<protein>
    <submittedName>
        <fullName evidence="2">Uncharacterized protein</fullName>
    </submittedName>
</protein>
<organism evidence="2 3">
    <name type="scientific">Nitrosopumilus ureiphilus</name>
    <dbReference type="NCBI Taxonomy" id="1470067"/>
    <lineage>
        <taxon>Archaea</taxon>
        <taxon>Nitrososphaerota</taxon>
        <taxon>Nitrososphaeria</taxon>
        <taxon>Nitrosopumilales</taxon>
        <taxon>Nitrosopumilaceae</taxon>
        <taxon>Nitrosopumilus</taxon>
    </lineage>
</organism>
<keyword evidence="3" id="KW-1185">Reference proteome</keyword>
<dbReference type="GeneID" id="56067426"/>
<proteinExistence type="predicted"/>